<dbReference type="InterPro" id="IPR003423">
    <property type="entry name" value="OMP_efflux"/>
</dbReference>
<comment type="caution">
    <text evidence="8">The sequence shown here is derived from an EMBL/GenBank/DDBJ whole genome shotgun (WGS) entry which is preliminary data.</text>
</comment>
<keyword evidence="4" id="KW-1134">Transmembrane beta strand</keyword>
<dbReference type="EMBL" id="JAUYVU010000003">
    <property type="protein sequence ID" value="MDP2540936.1"/>
    <property type="molecule type" value="Genomic_DNA"/>
</dbReference>
<evidence type="ECO:0000313" key="8">
    <source>
        <dbReference type="EMBL" id="MDP2540936.1"/>
    </source>
</evidence>
<proteinExistence type="inferred from homology"/>
<evidence type="ECO:0000256" key="5">
    <source>
        <dbReference type="ARBA" id="ARBA00022692"/>
    </source>
</evidence>
<comment type="similarity">
    <text evidence="2">Belongs to the outer membrane factor (OMF) (TC 1.B.17) family.</text>
</comment>
<evidence type="ECO:0000256" key="2">
    <source>
        <dbReference type="ARBA" id="ARBA00007613"/>
    </source>
</evidence>
<protein>
    <submittedName>
        <fullName evidence="8">TolC family protein</fullName>
    </submittedName>
</protein>
<name>A0ABT9F2J5_9FLAO</name>
<comment type="subcellular location">
    <subcellularLocation>
        <location evidence="1">Cell outer membrane</location>
    </subcellularLocation>
</comment>
<keyword evidence="5" id="KW-0812">Transmembrane</keyword>
<evidence type="ECO:0000256" key="7">
    <source>
        <dbReference type="ARBA" id="ARBA00023237"/>
    </source>
</evidence>
<dbReference type="Pfam" id="PF02321">
    <property type="entry name" value="OEP"/>
    <property type="match status" value="1"/>
</dbReference>
<keyword evidence="9" id="KW-1185">Reference proteome</keyword>
<dbReference type="Gene3D" id="1.20.1600.10">
    <property type="entry name" value="Outer membrane efflux proteins (OEP)"/>
    <property type="match status" value="1"/>
</dbReference>
<sequence length="144" mass="16337">MNNSTFYDQLNVNFNQRIGLSLNIPIFNRNQTKAAVKTAEINIEKSKINKLTTEKEVYKKVETAYQNALSAQEQLVAAKASMEAAKQSYILAQKKYKLGGLSTTDLVISQNTYTSAQQDYLQAKYLSILYHQLLQFYQGNPITL</sequence>
<dbReference type="PANTHER" id="PTHR30026:SF20">
    <property type="entry name" value="OUTER MEMBRANE PROTEIN TOLC"/>
    <property type="match status" value="1"/>
</dbReference>
<evidence type="ECO:0000256" key="6">
    <source>
        <dbReference type="ARBA" id="ARBA00023136"/>
    </source>
</evidence>
<dbReference type="InterPro" id="IPR051906">
    <property type="entry name" value="TolC-like"/>
</dbReference>
<accession>A0ABT9F2J5</accession>
<reference evidence="8 9" key="1">
    <citation type="submission" date="2023-07" db="EMBL/GenBank/DDBJ databases">
        <title>Genome content predicts the carbon catabolic preferences of heterotrophic bacteria.</title>
        <authorList>
            <person name="Gralka M."/>
        </authorList>
    </citation>
    <scope>NUCLEOTIDE SEQUENCE [LARGE SCALE GENOMIC DNA]</scope>
    <source>
        <strain evidence="8 9">4G03</strain>
    </source>
</reference>
<keyword evidence="3" id="KW-0813">Transport</keyword>
<keyword evidence="6" id="KW-0472">Membrane</keyword>
<evidence type="ECO:0000256" key="4">
    <source>
        <dbReference type="ARBA" id="ARBA00022452"/>
    </source>
</evidence>
<keyword evidence="7" id="KW-0998">Cell outer membrane</keyword>
<organism evidence="8 9">
    <name type="scientific">Tenacibaculum discolor</name>
    <dbReference type="NCBI Taxonomy" id="361581"/>
    <lineage>
        <taxon>Bacteria</taxon>
        <taxon>Pseudomonadati</taxon>
        <taxon>Bacteroidota</taxon>
        <taxon>Flavobacteriia</taxon>
        <taxon>Flavobacteriales</taxon>
        <taxon>Flavobacteriaceae</taxon>
        <taxon>Tenacibaculum</taxon>
    </lineage>
</organism>
<evidence type="ECO:0000313" key="9">
    <source>
        <dbReference type="Proteomes" id="UP001242342"/>
    </source>
</evidence>
<evidence type="ECO:0000256" key="3">
    <source>
        <dbReference type="ARBA" id="ARBA00022448"/>
    </source>
</evidence>
<gene>
    <name evidence="8" type="ORF">Q8W23_05535</name>
</gene>
<dbReference type="SUPFAM" id="SSF56954">
    <property type="entry name" value="Outer membrane efflux proteins (OEP)"/>
    <property type="match status" value="1"/>
</dbReference>
<evidence type="ECO:0000256" key="1">
    <source>
        <dbReference type="ARBA" id="ARBA00004442"/>
    </source>
</evidence>
<dbReference type="PANTHER" id="PTHR30026">
    <property type="entry name" value="OUTER MEMBRANE PROTEIN TOLC"/>
    <property type="match status" value="1"/>
</dbReference>
<dbReference type="RefSeq" id="WP_237270977.1">
    <property type="nucleotide sequence ID" value="NZ_JAUYVU010000003.1"/>
</dbReference>
<dbReference type="Proteomes" id="UP001242342">
    <property type="component" value="Unassembled WGS sequence"/>
</dbReference>